<feature type="region of interest" description="Disordered" evidence="1">
    <location>
        <begin position="147"/>
        <end position="168"/>
    </location>
</feature>
<dbReference type="Proteomes" id="UP001227126">
    <property type="component" value="Unassembled WGS sequence"/>
</dbReference>
<sequence>MTLTVHPDPQERAGGYAFLQLPAGSLPEGATTVAVFDAYTERWLASSDAPGAQIGIGDANWQSERVDFGPYDVQRGKGGDRLRIGPEIVNKLQEYAPLRLVVGDRGFDVSWPDTVPPRAGAAVLGGLQAVARERRPAENERFVGKVRTEPVPDAPGPAPIPEDLSGDDTGTRTGSLILPILVLVLALLAGLAAWIFWPGDTERTAENPPQENPCSLSALQAIGGGFGNAEQAIRSCGADVSPDTVLRLVEDAAAGQDGAALLLFGKLYDKEILHDPIETGIGLRFDDDPAQAAEYYFRAAQAGSGEAHERLAQTCLRLAGSDATLDKGAYNDYCP</sequence>
<evidence type="ECO:0000256" key="1">
    <source>
        <dbReference type="SAM" id="MobiDB-lite"/>
    </source>
</evidence>
<evidence type="ECO:0000256" key="2">
    <source>
        <dbReference type="SAM" id="Phobius"/>
    </source>
</evidence>
<feature type="transmembrane region" description="Helical" evidence="2">
    <location>
        <begin position="176"/>
        <end position="197"/>
    </location>
</feature>
<evidence type="ECO:0000313" key="4">
    <source>
        <dbReference type="Proteomes" id="UP001227126"/>
    </source>
</evidence>
<name>A0ABT7FJB0_9RHOB</name>
<dbReference type="RefSeq" id="WP_284487150.1">
    <property type="nucleotide sequence ID" value="NZ_JASNJE010000032.1"/>
</dbReference>
<keyword evidence="2" id="KW-0472">Membrane</keyword>
<keyword evidence="2" id="KW-0812">Transmembrane</keyword>
<keyword evidence="4" id="KW-1185">Reference proteome</keyword>
<evidence type="ECO:0008006" key="5">
    <source>
        <dbReference type="Google" id="ProtNLM"/>
    </source>
</evidence>
<protein>
    <recommendedName>
        <fullName evidence="5">Sel1 repeat-containing protein</fullName>
    </recommendedName>
</protein>
<gene>
    <name evidence="3" type="ORF">QO034_19205</name>
</gene>
<comment type="caution">
    <text evidence="3">The sequence shown here is derived from an EMBL/GenBank/DDBJ whole genome shotgun (WGS) entry which is preliminary data.</text>
</comment>
<organism evidence="3 4">
    <name type="scientific">Sedimentitalea xiamensis</name>
    <dbReference type="NCBI Taxonomy" id="3050037"/>
    <lineage>
        <taxon>Bacteria</taxon>
        <taxon>Pseudomonadati</taxon>
        <taxon>Pseudomonadota</taxon>
        <taxon>Alphaproteobacteria</taxon>
        <taxon>Rhodobacterales</taxon>
        <taxon>Paracoccaceae</taxon>
        <taxon>Sedimentitalea</taxon>
    </lineage>
</organism>
<accession>A0ABT7FJB0</accession>
<dbReference type="Gene3D" id="1.25.40.10">
    <property type="entry name" value="Tetratricopeptide repeat domain"/>
    <property type="match status" value="1"/>
</dbReference>
<proteinExistence type="predicted"/>
<dbReference type="EMBL" id="JASNJE010000032">
    <property type="protein sequence ID" value="MDK3075220.1"/>
    <property type="molecule type" value="Genomic_DNA"/>
</dbReference>
<reference evidence="3 4" key="1">
    <citation type="submission" date="2023-05" db="EMBL/GenBank/DDBJ databases">
        <title>Sedimentitalea sp. nov. JM2-8.</title>
        <authorList>
            <person name="Huang J."/>
        </authorList>
    </citation>
    <scope>NUCLEOTIDE SEQUENCE [LARGE SCALE GENOMIC DNA]</scope>
    <source>
        <strain evidence="3 4">JM2-8</strain>
    </source>
</reference>
<keyword evidence="2" id="KW-1133">Transmembrane helix</keyword>
<evidence type="ECO:0000313" key="3">
    <source>
        <dbReference type="EMBL" id="MDK3075220.1"/>
    </source>
</evidence>
<dbReference type="InterPro" id="IPR011990">
    <property type="entry name" value="TPR-like_helical_dom_sf"/>
</dbReference>